<evidence type="ECO:0000256" key="5">
    <source>
        <dbReference type="ARBA" id="ARBA00022692"/>
    </source>
</evidence>
<evidence type="ECO:0000256" key="11">
    <source>
        <dbReference type="RuleBase" id="RU003639"/>
    </source>
</evidence>
<keyword evidence="4" id="KW-1003">Cell membrane</keyword>
<feature type="transmembrane region" description="Helical" evidence="12">
    <location>
        <begin position="20"/>
        <end position="45"/>
    </location>
</feature>
<dbReference type="AlphaFoldDB" id="A0AAJ5WU44"/>
<gene>
    <name evidence="13" type="ORF">P0Y53_01660</name>
</gene>
<organism evidence="13 14">
    <name type="scientific">Candidatus Pseudobacter hemicellulosilyticus</name>
    <dbReference type="NCBI Taxonomy" id="3121375"/>
    <lineage>
        <taxon>Bacteria</taxon>
        <taxon>Pseudomonadati</taxon>
        <taxon>Bacteroidota</taxon>
        <taxon>Chitinophagia</taxon>
        <taxon>Chitinophagales</taxon>
        <taxon>Chitinophagaceae</taxon>
        <taxon>Pseudobacter</taxon>
    </lineage>
</organism>
<proteinExistence type="inferred from homology"/>
<evidence type="ECO:0000313" key="14">
    <source>
        <dbReference type="Proteomes" id="UP001220610"/>
    </source>
</evidence>
<evidence type="ECO:0000256" key="12">
    <source>
        <dbReference type="SAM" id="Phobius"/>
    </source>
</evidence>
<comment type="function">
    <text evidence="11">NDH-1 shuttles electrons from NADH, via FMN and iron-sulfur (Fe-S) centers, to quinones in the respiratory chain.</text>
</comment>
<evidence type="ECO:0000256" key="8">
    <source>
        <dbReference type="ARBA" id="ARBA00022989"/>
    </source>
</evidence>
<reference evidence="13" key="1">
    <citation type="submission" date="2023-03" db="EMBL/GenBank/DDBJ databases">
        <title>Andean soil-derived lignocellulolytic bacterial consortium as a source of novel taxa and putative plastic-active enzymes.</title>
        <authorList>
            <person name="Diaz-Garcia L."/>
            <person name="Chuvochina M."/>
            <person name="Feuerriegel G."/>
            <person name="Bunk B."/>
            <person name="Sproer C."/>
            <person name="Streit W.R."/>
            <person name="Rodriguez L.M."/>
            <person name="Overmann J."/>
            <person name="Jimenez D.J."/>
        </authorList>
    </citation>
    <scope>NUCLEOTIDE SEQUENCE</scope>
    <source>
        <strain evidence="13">MAG 7</strain>
    </source>
</reference>
<dbReference type="InterPro" id="IPR000440">
    <property type="entry name" value="NADH_UbQ/plastoQ_OxRdtase_su3"/>
</dbReference>
<evidence type="ECO:0000256" key="7">
    <source>
        <dbReference type="ARBA" id="ARBA00022967"/>
    </source>
</evidence>
<keyword evidence="10 12" id="KW-0472">Membrane</keyword>
<evidence type="ECO:0000256" key="1">
    <source>
        <dbReference type="ARBA" id="ARBA00004370"/>
    </source>
</evidence>
<evidence type="ECO:0000256" key="9">
    <source>
        <dbReference type="ARBA" id="ARBA00023027"/>
    </source>
</evidence>
<comment type="similarity">
    <text evidence="2 11">Belongs to the complex I subunit 3 family.</text>
</comment>
<protein>
    <recommendedName>
        <fullName evidence="11">NADH-quinone oxidoreductase subunit</fullName>
        <ecNumber evidence="11">7.1.1.-</ecNumber>
    </recommendedName>
</protein>
<keyword evidence="6 11" id="KW-0874">Quinone</keyword>
<dbReference type="Gene3D" id="1.20.58.1610">
    <property type="entry name" value="NADH:ubiquinone/plastoquinone oxidoreductase, chain 3"/>
    <property type="match status" value="1"/>
</dbReference>
<evidence type="ECO:0000256" key="6">
    <source>
        <dbReference type="ARBA" id="ARBA00022719"/>
    </source>
</evidence>
<evidence type="ECO:0000256" key="2">
    <source>
        <dbReference type="ARBA" id="ARBA00008472"/>
    </source>
</evidence>
<sequence>MNFYLLQASTVAHNPDNSYWYFAVGIQLIIALGLLGLIMAVTHLLGPKRATADKLENFTSGIKSHGDARQPIAIKYFLVAILFVLLDVEVIFFYPYAVNFRALGWEGFWAVLMFVSFFLCGFIYIMKKEALKWED</sequence>
<keyword evidence="9 11" id="KW-0520">NAD</keyword>
<dbReference type="GO" id="GO:0048038">
    <property type="term" value="F:quinone binding"/>
    <property type="evidence" value="ECO:0007669"/>
    <property type="project" value="UniProtKB-KW"/>
</dbReference>
<evidence type="ECO:0000313" key="13">
    <source>
        <dbReference type="EMBL" id="WEK36194.1"/>
    </source>
</evidence>
<dbReference type="GO" id="GO:0005886">
    <property type="term" value="C:plasma membrane"/>
    <property type="evidence" value="ECO:0007669"/>
    <property type="project" value="UniProtKB-SubCell"/>
</dbReference>
<dbReference type="GO" id="GO:0030964">
    <property type="term" value="C:NADH dehydrogenase complex"/>
    <property type="evidence" value="ECO:0007669"/>
    <property type="project" value="TreeGrafter"/>
</dbReference>
<keyword evidence="5 11" id="KW-0812">Transmembrane</keyword>
<dbReference type="GO" id="GO:0008137">
    <property type="term" value="F:NADH dehydrogenase (ubiquinone) activity"/>
    <property type="evidence" value="ECO:0007669"/>
    <property type="project" value="InterPro"/>
</dbReference>
<dbReference type="PANTHER" id="PTHR11058:SF22">
    <property type="entry name" value="NADH-QUINONE OXIDOREDUCTASE SUBUNIT A"/>
    <property type="match status" value="1"/>
</dbReference>
<dbReference type="EMBL" id="CP119311">
    <property type="protein sequence ID" value="WEK36194.1"/>
    <property type="molecule type" value="Genomic_DNA"/>
</dbReference>
<comment type="catalytic activity">
    <reaction evidence="11">
        <text>a quinone + NADH + 5 H(+)(in) = a quinol + NAD(+) + 4 H(+)(out)</text>
        <dbReference type="Rhea" id="RHEA:57888"/>
        <dbReference type="ChEBI" id="CHEBI:15378"/>
        <dbReference type="ChEBI" id="CHEBI:24646"/>
        <dbReference type="ChEBI" id="CHEBI:57540"/>
        <dbReference type="ChEBI" id="CHEBI:57945"/>
        <dbReference type="ChEBI" id="CHEBI:132124"/>
    </reaction>
</comment>
<dbReference type="PANTHER" id="PTHR11058">
    <property type="entry name" value="NADH-UBIQUINONE OXIDOREDUCTASE CHAIN 3"/>
    <property type="match status" value="1"/>
</dbReference>
<keyword evidence="8 12" id="KW-1133">Transmembrane helix</keyword>
<keyword evidence="3" id="KW-0813">Transport</keyword>
<evidence type="ECO:0000256" key="4">
    <source>
        <dbReference type="ARBA" id="ARBA00022475"/>
    </source>
</evidence>
<dbReference type="EC" id="7.1.1.-" evidence="11"/>
<accession>A0AAJ5WU44</accession>
<feature type="transmembrane region" description="Helical" evidence="12">
    <location>
        <begin position="76"/>
        <end position="96"/>
    </location>
</feature>
<evidence type="ECO:0000256" key="3">
    <source>
        <dbReference type="ARBA" id="ARBA00022448"/>
    </source>
</evidence>
<dbReference type="InterPro" id="IPR038430">
    <property type="entry name" value="NDAH_ubi_oxred_su3_sf"/>
</dbReference>
<name>A0AAJ5WU44_9BACT</name>
<comment type="subcellular location">
    <subcellularLocation>
        <location evidence="11">Cell membrane</location>
        <topology evidence="11">Multi-pass membrane protein</topology>
    </subcellularLocation>
    <subcellularLocation>
        <location evidence="1">Membrane</location>
    </subcellularLocation>
</comment>
<dbReference type="Proteomes" id="UP001220610">
    <property type="component" value="Chromosome"/>
</dbReference>
<feature type="transmembrane region" description="Helical" evidence="12">
    <location>
        <begin position="108"/>
        <end position="126"/>
    </location>
</feature>
<evidence type="ECO:0000256" key="10">
    <source>
        <dbReference type="ARBA" id="ARBA00023136"/>
    </source>
</evidence>
<dbReference type="Pfam" id="PF00507">
    <property type="entry name" value="Oxidored_q4"/>
    <property type="match status" value="1"/>
</dbReference>
<keyword evidence="7" id="KW-1278">Translocase</keyword>